<dbReference type="Proteomes" id="UP000789860">
    <property type="component" value="Unassembled WGS sequence"/>
</dbReference>
<name>A0ACA9JV31_9GLOM</name>
<evidence type="ECO:0000313" key="1">
    <source>
        <dbReference type="EMBL" id="CAG8434266.1"/>
    </source>
</evidence>
<sequence length="445" mass="52931">MSQDQYHHYIPRFILRNFANDKYERIFVSDKKLFNKKRKKILLSKKKSERLQTYDRSNDQLGISLIAKTYGFKNLYKDLNHDDTMRVENKLSKLENEASNVVRDIITASQQDKSHIVLLRKNLANLRKFLFIMNYRKTSRKDQFLKEEFDIPTLLELKNFMKQNNIQNSQEVWLQNIDEILDTPHQDVKNNEQIFSADRMDYKRYANDYFLAIWQAGENDEFIITSNTFGLFEGVIVDKIFLDGRFQKVSKAFHYFYVISPKLVLVLCDWGFRDGIGFEYLDNLFGFKHRSFFENVSHPKPIPDYVNKMDPSQLNIRLDSKFNRLPNIVRHDDDKFTFQFGKINSATVNLVNYIILNEAESDINVSFCSLLYLYKTIIKYYKNYKDIFNYAENTDGITCKSPQDFSNLKKTLFMTLNKTHEEDLNLRKNILSSSIDWNLFKFDTK</sequence>
<reference evidence="1" key="1">
    <citation type="submission" date="2021-06" db="EMBL/GenBank/DDBJ databases">
        <authorList>
            <person name="Kallberg Y."/>
            <person name="Tangrot J."/>
            <person name="Rosling A."/>
        </authorList>
    </citation>
    <scope>NUCLEOTIDE SEQUENCE</scope>
    <source>
        <strain evidence="1">AU212A</strain>
    </source>
</reference>
<dbReference type="EMBL" id="CAJVPM010000013">
    <property type="protein sequence ID" value="CAG8434266.1"/>
    <property type="molecule type" value="Genomic_DNA"/>
</dbReference>
<gene>
    <name evidence="1" type="ORF">SCALOS_LOCUS42</name>
</gene>
<evidence type="ECO:0000313" key="2">
    <source>
        <dbReference type="Proteomes" id="UP000789860"/>
    </source>
</evidence>
<keyword evidence="2" id="KW-1185">Reference proteome</keyword>
<comment type="caution">
    <text evidence="1">The sequence shown here is derived from an EMBL/GenBank/DDBJ whole genome shotgun (WGS) entry which is preliminary data.</text>
</comment>
<protein>
    <submittedName>
        <fullName evidence="1">11188_t:CDS:1</fullName>
    </submittedName>
</protein>
<accession>A0ACA9JV31</accession>
<proteinExistence type="predicted"/>
<organism evidence="1 2">
    <name type="scientific">Scutellospora calospora</name>
    <dbReference type="NCBI Taxonomy" id="85575"/>
    <lineage>
        <taxon>Eukaryota</taxon>
        <taxon>Fungi</taxon>
        <taxon>Fungi incertae sedis</taxon>
        <taxon>Mucoromycota</taxon>
        <taxon>Glomeromycotina</taxon>
        <taxon>Glomeromycetes</taxon>
        <taxon>Diversisporales</taxon>
        <taxon>Gigasporaceae</taxon>
        <taxon>Scutellospora</taxon>
    </lineage>
</organism>